<evidence type="ECO:0000259" key="2">
    <source>
        <dbReference type="SMART" id="SM00912"/>
    </source>
</evidence>
<feature type="domain" description="Filamentous haemagglutinin FhaB/tRNA nuclease CdiA-like TPS" evidence="2">
    <location>
        <begin position="55"/>
        <end position="177"/>
    </location>
</feature>
<dbReference type="Proteomes" id="UP000226179">
    <property type="component" value="Unassembled WGS sequence"/>
</dbReference>
<comment type="caution">
    <text evidence="3">The sequence shown here is derived from an EMBL/GenBank/DDBJ whole genome shotgun (WGS) entry which is preliminary data.</text>
</comment>
<sequence>MKKMTDKKSLDFKRYFRNRIRRIEAFIMLILFSFNIFAEIVPDPASIGARATKTASGIDQLDITAPNKNGTSYNSLKELQVSEQGLILNNNKDIVVNTKTAGYVTRNRNLDNSIAASLIITEVTGKNKTNINGTVEVAGKRADLVMANRNGIYVNGGNFLNTDRVTLTTGSLEMKNGDLVAINVTQGQIGIGGKGIDALNLTDLELLGKTIDVSGVIKASKETRLLVSAGGQTYEYKTKEVKSKGESYKGIAIDGKAVGSMYAGKIDIISNDKGAGVNTKGDLVSVDDIVLTANGDITTAKVDSGKDLKYETTQKVKMNGKTTVAKKVKVKAKETEINAKVITGYLEKALGKKSLSIESEKTKITSKIEAYGKVEIKSDYTQNNGEISANEKINIVGNKLNNNNGEIRSQEKIAINTKETSNIKGYILSDGLTKEDVKKEENKNQKDVKEDKNKEKGIEITGDLDNREGVIRGREISLGNLTGNNKGKIDSIGALTFNGKTIVNKGGLISGNIQELNVDRLINDEGKLLSTEKISGTAKETSNKNGEISGIQTVKLIGDKLNNLSGLIKSNGKIALDMKETSNIKGYILSDGLTKEDVKKEENKNQKNTEEDKNKEKGINITGDLDNTEGIIRGREVSLGNLTGNNKGKIDSIGALTFNGKTIVNKGGLISGNIQELNVDRLINDEGKLLSTEKISGKVKKISNKNGEISGTEAVKLIGDRLNNLSGVIRSYGKIKLNEKDVSNVEGYILSDGITKEQAQNWKVEEKAVEESKEDKKDVKEKQEKKEQTTGTLLNIGRLDNAKGIIASLSQTTVNIGKITNNDGKIVSKGAVELTTPNEYEYKGLVEGDYSTKLNAKKIIINDNVDRKNTLSLISKEELTLGQNIRARILSIATQADLRNTKDISATNLLSITAKSIENSGNLYSNGNTYLEAKNGDLINKDGGSIKADKQVYIKVENGRVVNGTAKYLDGAYRREDGVLVDNRQTSKEKPSIIAGKTETIIKAKDFINTSLIGKVGQGITYIELAGQGINASIGDNIAKIEGQKVSVEGKNGLTNIGAVISGTEITRVTSKNGKVLNESTITTEELTRTVEKKKKFLRKKYTEVYGTIERIRNIGKIEGNGIIYVEGKEIENVAGNIGGAGGTLLKSTAGNIEDKTITLVDNRKDVTETYTEMREVKPKGKWWRRREAEKPVSKKYEQVQLHRYWDIVNKTKTVSGVIGNGKDTILDSAKDLILESSDIRAKDNIALNAKNNLLMLSTVGTEYKFRTETSSKRSWGRKKTKTETWIEDNVYANPVELTSGGYILINYREKGKPADNKGVFAQGVNFNAKKGIIAKSDGNIYIQGVKDNLNSTYDSHTTKSFIGIKYKRTSDYISDNREKYKHSQLYGESGVTLDSQGRLRVQGIDIQTIGPVYLKGVKGVEILSGNEVSSRYEEHTSKNFKIGSDKVLKIEQNKNTKEIDIIKSIGSIINSKGSMVTIEGDKVVSIGSKIGAAGDINLIGKNGVIIKDGENFAKIKEETEKMRTNLFASWSLKNLSASAGVEAVYNKTNDGKTMVTPEKNIFVTNKNLNITSTSGNIFMQGDFGAKENINVKAEKGKIYIKDSKSEVLTDSKSVNARMALAFGINLSGIKDTLKSYKSQLKAIKEIPNLGRVISFTKDMAKGKSLLESLDGKEDTINAISTMYNGPSTGSASAGLDLTGSINVSKSTGKYLQNITTNIRAGKDIVFKSKEFETEGSFIRAENDLTIDAKKILIQASADKYATNSKNMGANFGITLIGSNGVSAGLNYGQMKSKGTLYNNAQIQAGNKLIVKADDMTVRGGRLEGKYVDVDVKKNLLIESLQDSEKMKQIGANLGYSFKKEKAQDGTVSKKGDGSLGLSFGGKDKKWVKEQSGIIGTENAKVSVGGTTKLIGSIIGGKNTTLRTGKLEYSDIYDKDKGYDIGLNSKVTVSKNEDEWNISKTIGANFGAKDKEQINRATIGSGTIIVGGKVVNPNINRDESIAQEITKNVNVDGISVEYKDNRRRWSDISDIMGEYGKSLGSDLDKMSGGKYNLENKLSNGISNFMFEVEKVLDHHLGNKYIGLIPTKEYRGGIIGQFQEFKTRYFDGTQKLYITETKIMKDEKGHTMFDKDGVPLLSTKTRELKPGETVGKDVRKVVTLNGVFNNKMEAIAGGLASTITADENKALLAGKTIKSVVIHNESGGLVVDATETIVTKLGGLLGNRNWGAKKLEGMFKDNPWIMEKMNWHSQGSIYGAAAMIHFLDTEEGKAIARKNLGTVGIKGIAITALGYGKLDRRMKALGTGAQLYYMRNIGDWVSFIAAQGMPTNTNGHKHDNIGYNDDNYTWNKKSGIYERKTITVIRDGEEEEIVVPNYNYKIGEMDGKDMRSIIEKWEDKRAQEKWYGGK</sequence>
<feature type="region of interest" description="Disordered" evidence="1">
    <location>
        <begin position="597"/>
        <end position="620"/>
    </location>
</feature>
<evidence type="ECO:0000256" key="1">
    <source>
        <dbReference type="SAM" id="MobiDB-lite"/>
    </source>
</evidence>
<organism evidence="3 4">
    <name type="scientific">Fusobacterium animalis</name>
    <dbReference type="NCBI Taxonomy" id="76859"/>
    <lineage>
        <taxon>Bacteria</taxon>
        <taxon>Fusobacteriati</taxon>
        <taxon>Fusobacteriota</taxon>
        <taxon>Fusobacteriia</taxon>
        <taxon>Fusobacteriales</taxon>
        <taxon>Fusobacteriaceae</taxon>
        <taxon>Fusobacterium</taxon>
    </lineage>
</organism>
<evidence type="ECO:0000313" key="3">
    <source>
        <dbReference type="EMBL" id="PGH24646.1"/>
    </source>
</evidence>
<dbReference type="InterPro" id="IPR025157">
    <property type="entry name" value="Hemagglutinin_rpt"/>
</dbReference>
<accession>A0A2B7YSL6</accession>
<name>A0A2B7YSL6_9FUSO</name>
<dbReference type="NCBIfam" id="TIGR01901">
    <property type="entry name" value="adhes_NPXG"/>
    <property type="match status" value="1"/>
</dbReference>
<feature type="compositionally biased region" description="Basic and acidic residues" evidence="1">
    <location>
        <begin position="597"/>
        <end position="618"/>
    </location>
</feature>
<dbReference type="InterPro" id="IPR012334">
    <property type="entry name" value="Pectin_lyas_fold"/>
</dbReference>
<gene>
    <name evidence="3" type="ORF">RN90_03970</name>
</gene>
<proteinExistence type="predicted"/>
<protein>
    <recommendedName>
        <fullName evidence="2">Filamentous haemagglutinin FhaB/tRNA nuclease CdiA-like TPS domain-containing protein</fullName>
    </recommendedName>
</protein>
<dbReference type="InterPro" id="IPR010069">
    <property type="entry name" value="CdiA_FHA1_rpt"/>
</dbReference>
<evidence type="ECO:0000313" key="4">
    <source>
        <dbReference type="Proteomes" id="UP000226179"/>
    </source>
</evidence>
<dbReference type="EMBL" id="NJGJ01000001">
    <property type="protein sequence ID" value="PGH24646.1"/>
    <property type="molecule type" value="Genomic_DNA"/>
</dbReference>
<dbReference type="Gene3D" id="2.160.20.10">
    <property type="entry name" value="Single-stranded right-handed beta-helix, Pectin lyase-like"/>
    <property type="match status" value="1"/>
</dbReference>
<dbReference type="Pfam" id="PF05860">
    <property type="entry name" value="TPS"/>
    <property type="match status" value="1"/>
</dbReference>
<dbReference type="SMART" id="SM00912">
    <property type="entry name" value="Haemagg_act"/>
    <property type="match status" value="1"/>
</dbReference>
<dbReference type="InterPro" id="IPR011050">
    <property type="entry name" value="Pectin_lyase_fold/virulence"/>
</dbReference>
<dbReference type="SUPFAM" id="SSF51126">
    <property type="entry name" value="Pectin lyase-like"/>
    <property type="match status" value="1"/>
</dbReference>
<dbReference type="NCBIfam" id="TIGR01731">
    <property type="entry name" value="fil_hemag_20aa"/>
    <property type="match status" value="5"/>
</dbReference>
<reference evidence="3 4" key="1">
    <citation type="submission" date="2017-06" db="EMBL/GenBank/DDBJ databases">
        <title>Draft genome sequence of Fusobacterium nucleatum subsp. animalis KCOM 1280 (=ChDC F318).</title>
        <authorList>
            <person name="Kook J.-K."/>
            <person name="Park S.-N."/>
            <person name="Lim Y.K."/>
            <person name="Roh H."/>
        </authorList>
    </citation>
    <scope>NUCLEOTIDE SEQUENCE [LARGE SCALE GENOMIC DNA]</scope>
    <source>
        <strain evidence="4">KCOM 1280 ( ChDC F318)</strain>
    </source>
</reference>
<dbReference type="GO" id="GO:0003824">
    <property type="term" value="F:catalytic activity"/>
    <property type="evidence" value="ECO:0007669"/>
    <property type="project" value="UniProtKB-ARBA"/>
</dbReference>
<dbReference type="Pfam" id="PF13332">
    <property type="entry name" value="Fil_haemagg_2"/>
    <property type="match status" value="1"/>
</dbReference>
<dbReference type="InterPro" id="IPR008638">
    <property type="entry name" value="FhaB/CdiA-like_TPS"/>
</dbReference>